<evidence type="ECO:0000256" key="1">
    <source>
        <dbReference type="SAM" id="MobiDB-lite"/>
    </source>
</evidence>
<feature type="region of interest" description="Disordered" evidence="1">
    <location>
        <begin position="152"/>
        <end position="215"/>
    </location>
</feature>
<feature type="compositionally biased region" description="Polar residues" evidence="1">
    <location>
        <begin position="167"/>
        <end position="192"/>
    </location>
</feature>
<dbReference type="EMBL" id="GU735223">
    <property type="protein sequence ID" value="ADE29225.1"/>
    <property type="molecule type" value="Genomic_DNA"/>
</dbReference>
<evidence type="ECO:0000313" key="2">
    <source>
        <dbReference type="EMBL" id="ADE29225.1"/>
    </source>
</evidence>
<organism evidence="2">
    <name type="scientific">uncultured virus</name>
    <dbReference type="NCBI Taxonomy" id="340016"/>
    <lineage>
        <taxon>Viruses</taxon>
        <taxon>environmental samples</taxon>
    </lineage>
</organism>
<reference evidence="2" key="1">
    <citation type="journal article" date="2010" name="Environ. Microbiol.">
        <title>The metavirome of a hypersaline environment.</title>
        <authorList>
            <person name="Santos F."/>
            <person name="Yarza P."/>
            <person name="Parro V."/>
            <person name="Briones C."/>
            <person name="Anton J."/>
        </authorList>
    </citation>
    <scope>NUCLEOTIDE SEQUENCE</scope>
</reference>
<name>D5L2G6_9VIRU</name>
<accession>D5L2G6</accession>
<protein>
    <submittedName>
        <fullName evidence="2">Uncharacterized protein</fullName>
    </submittedName>
</protein>
<proteinExistence type="predicted"/>
<feature type="region of interest" description="Disordered" evidence="1">
    <location>
        <begin position="62"/>
        <end position="88"/>
    </location>
</feature>
<feature type="compositionally biased region" description="Gly residues" evidence="1">
    <location>
        <begin position="70"/>
        <end position="86"/>
    </location>
</feature>
<sequence>MSEFGLLDGVLNAIANPLDTIRNTINGIGEAVGDLIPDIDLLNGVLEELGLNAEQTDEQLNELNPSTDADGGGGAASGSGGDGDGGLASSLGGDRGLLENVGLFAGGGALLGGALGSVVPVAGTAVGAGIGASVGTGIGSLVGAAVTDPDVGVDASDGGSDDAGQGRKNQQPRVVQNNNISVRTTANPTETRQAVRRAVEDANRQQRNAESGRVD</sequence>